<sequence length="359" mass="39287">MGDIPLPPVWQSLPPFPDGLTTAPLITLHLDKLQAHDPEEVAALFKCGKELGFFYLDLTGSPDGRKLFADAQELLELEKRFFALPDDEKAVCDRDTVEGGSGYYGWKKIGSAVMDSKGTPERHENYTIKKDDIVGNCPPLAAPQLIKDNSALLKSFVLNANAQVSLMLSLLNDSLGLPQGTLPSLHRLPALSGDHVRFIRAPARGVGNSDQTAAEHTDFGSLTILFNWLGGLQVQLPGSKEWVYVRPVPGCAIVNLGDAMVKFSAGLLRSNMHRVLNPPGKQAAETRYSLVYFSRPEDDVVMRRLQGGLVDLQPVSTEPEEGYTSKEWILRRGLGPKTAGFKPENWIKSRGTEGARSTV</sequence>
<dbReference type="PROSITE" id="PS51471">
    <property type="entry name" value="FE2OG_OXY"/>
    <property type="match status" value="1"/>
</dbReference>
<dbReference type="InterPro" id="IPR027443">
    <property type="entry name" value="IPNS-like_sf"/>
</dbReference>
<gene>
    <name evidence="3" type="ORF">CALCODRAFT_500604</name>
</gene>
<evidence type="ECO:0000313" key="3">
    <source>
        <dbReference type="EMBL" id="KZT53852.1"/>
    </source>
</evidence>
<dbReference type="InterPro" id="IPR005123">
    <property type="entry name" value="Oxoglu/Fe-dep_dioxygenase_dom"/>
</dbReference>
<dbReference type="InterPro" id="IPR050231">
    <property type="entry name" value="Iron_ascorbate_oxido_reductase"/>
</dbReference>
<comment type="similarity">
    <text evidence="1">Belongs to the iron/ascorbate-dependent oxidoreductase family.</text>
</comment>
<dbReference type="EMBL" id="KV424027">
    <property type="protein sequence ID" value="KZT53852.1"/>
    <property type="molecule type" value="Genomic_DNA"/>
</dbReference>
<keyword evidence="1" id="KW-0408">Iron</keyword>
<dbReference type="GO" id="GO:0046872">
    <property type="term" value="F:metal ion binding"/>
    <property type="evidence" value="ECO:0007669"/>
    <property type="project" value="UniProtKB-KW"/>
</dbReference>
<dbReference type="SUPFAM" id="SSF51197">
    <property type="entry name" value="Clavaminate synthase-like"/>
    <property type="match status" value="1"/>
</dbReference>
<dbReference type="AlphaFoldDB" id="A0A165E0E1"/>
<dbReference type="Pfam" id="PF03171">
    <property type="entry name" value="2OG-FeII_Oxy"/>
    <property type="match status" value="1"/>
</dbReference>
<accession>A0A165E0E1</accession>
<protein>
    <submittedName>
        <fullName evidence="3">Clavaminate synthase-like protein</fullName>
    </submittedName>
</protein>
<dbReference type="Proteomes" id="UP000076842">
    <property type="component" value="Unassembled WGS sequence"/>
</dbReference>
<dbReference type="InterPro" id="IPR026992">
    <property type="entry name" value="DIOX_N"/>
</dbReference>
<dbReference type="PANTHER" id="PTHR47990">
    <property type="entry name" value="2-OXOGLUTARATE (2OG) AND FE(II)-DEPENDENT OXYGENASE SUPERFAMILY PROTEIN-RELATED"/>
    <property type="match status" value="1"/>
</dbReference>
<dbReference type="InParanoid" id="A0A165E0E1"/>
<feature type="domain" description="Fe2OG dioxygenase" evidence="2">
    <location>
        <begin position="192"/>
        <end position="296"/>
    </location>
</feature>
<evidence type="ECO:0000259" key="2">
    <source>
        <dbReference type="PROSITE" id="PS51471"/>
    </source>
</evidence>
<dbReference type="STRING" id="1353952.A0A165E0E1"/>
<proteinExistence type="inferred from homology"/>
<keyword evidence="1" id="KW-0479">Metal-binding</keyword>
<organism evidence="3 4">
    <name type="scientific">Calocera cornea HHB12733</name>
    <dbReference type="NCBI Taxonomy" id="1353952"/>
    <lineage>
        <taxon>Eukaryota</taxon>
        <taxon>Fungi</taxon>
        <taxon>Dikarya</taxon>
        <taxon>Basidiomycota</taxon>
        <taxon>Agaricomycotina</taxon>
        <taxon>Dacrymycetes</taxon>
        <taxon>Dacrymycetales</taxon>
        <taxon>Dacrymycetaceae</taxon>
        <taxon>Calocera</taxon>
    </lineage>
</organism>
<dbReference type="GO" id="GO:0016491">
    <property type="term" value="F:oxidoreductase activity"/>
    <property type="evidence" value="ECO:0007669"/>
    <property type="project" value="UniProtKB-KW"/>
</dbReference>
<dbReference type="InterPro" id="IPR044861">
    <property type="entry name" value="IPNS-like_FE2OG_OXY"/>
</dbReference>
<keyword evidence="1" id="KW-0560">Oxidoreductase</keyword>
<dbReference type="OrthoDB" id="406156at2759"/>
<dbReference type="Gene3D" id="2.60.120.330">
    <property type="entry name" value="B-lactam Antibiotic, Isopenicillin N Synthase, Chain"/>
    <property type="match status" value="1"/>
</dbReference>
<reference evidence="3 4" key="1">
    <citation type="journal article" date="2016" name="Mol. Biol. Evol.">
        <title>Comparative Genomics of Early-Diverging Mushroom-Forming Fungi Provides Insights into the Origins of Lignocellulose Decay Capabilities.</title>
        <authorList>
            <person name="Nagy L.G."/>
            <person name="Riley R."/>
            <person name="Tritt A."/>
            <person name="Adam C."/>
            <person name="Daum C."/>
            <person name="Floudas D."/>
            <person name="Sun H."/>
            <person name="Yadav J.S."/>
            <person name="Pangilinan J."/>
            <person name="Larsson K.H."/>
            <person name="Matsuura K."/>
            <person name="Barry K."/>
            <person name="Labutti K."/>
            <person name="Kuo R."/>
            <person name="Ohm R.A."/>
            <person name="Bhattacharya S.S."/>
            <person name="Shirouzu T."/>
            <person name="Yoshinaga Y."/>
            <person name="Martin F.M."/>
            <person name="Grigoriev I.V."/>
            <person name="Hibbett D.S."/>
        </authorList>
    </citation>
    <scope>NUCLEOTIDE SEQUENCE [LARGE SCALE GENOMIC DNA]</scope>
    <source>
        <strain evidence="3 4">HHB12733</strain>
    </source>
</reference>
<evidence type="ECO:0000256" key="1">
    <source>
        <dbReference type="RuleBase" id="RU003682"/>
    </source>
</evidence>
<keyword evidence="4" id="KW-1185">Reference proteome</keyword>
<evidence type="ECO:0000313" key="4">
    <source>
        <dbReference type="Proteomes" id="UP000076842"/>
    </source>
</evidence>
<name>A0A165E0E1_9BASI</name>
<dbReference type="Pfam" id="PF14226">
    <property type="entry name" value="DIOX_N"/>
    <property type="match status" value="1"/>
</dbReference>